<feature type="domain" description="NAD(P)-binding" evidence="1">
    <location>
        <begin position="7"/>
        <end position="92"/>
    </location>
</feature>
<dbReference type="SUPFAM" id="SSF51735">
    <property type="entry name" value="NAD(P)-binding Rossmann-fold domains"/>
    <property type="match status" value="1"/>
</dbReference>
<dbReference type="Pfam" id="PF13460">
    <property type="entry name" value="NAD_binding_10"/>
    <property type="match status" value="1"/>
</dbReference>
<keyword evidence="3" id="KW-1185">Reference proteome</keyword>
<accession>A0A4Q7UTQ4</accession>
<comment type="caution">
    <text evidence="2">The sequence shown here is derived from an EMBL/GenBank/DDBJ whole genome shotgun (WGS) entry which is preliminary data.</text>
</comment>
<dbReference type="Gene3D" id="3.90.25.10">
    <property type="entry name" value="UDP-galactose 4-epimerase, domain 1"/>
    <property type="match status" value="1"/>
</dbReference>
<sequence>MTVLVTGATGNIGRMVVDHLLARGASHVRALTASPERAVLPPQVEVVRGSVRSPEALRTAFDGVEHFYLAPSPDTVEQVMALARDAGVRYVVDLSGEPESWWGLVSGAVEASGLAWTHLWPADFVENARMWLPQIRATGAVREPWPDGASTPTAMDDIAEVAAVALLSDDHAGEAYGLTGPEPVSRREMVRAIAEATGRPIEFVRATPEEATDALRPSMGETAEWYVGNVLSYLAGNVPSPNRLVAEITGRPATTFAAWADTHADELRAAIAPA</sequence>
<dbReference type="PANTHER" id="PTHR43162:SF1">
    <property type="entry name" value="PRESTALK A DIFFERENTIATION PROTEIN A"/>
    <property type="match status" value="1"/>
</dbReference>
<reference evidence="2 3" key="1">
    <citation type="submission" date="2019-02" db="EMBL/GenBank/DDBJ databases">
        <title>Sequencing the genomes of 1000 actinobacteria strains.</title>
        <authorList>
            <person name="Klenk H.-P."/>
        </authorList>
    </citation>
    <scope>NUCLEOTIDE SEQUENCE [LARGE SCALE GENOMIC DNA]</scope>
    <source>
        <strain evidence="2 3">DSM 45779</strain>
    </source>
</reference>
<proteinExistence type="predicted"/>
<dbReference type="OrthoDB" id="3207931at2"/>
<evidence type="ECO:0000313" key="3">
    <source>
        <dbReference type="Proteomes" id="UP000291591"/>
    </source>
</evidence>
<evidence type="ECO:0000313" key="2">
    <source>
        <dbReference type="EMBL" id="RZT84394.1"/>
    </source>
</evidence>
<dbReference type="InterPro" id="IPR016040">
    <property type="entry name" value="NAD(P)-bd_dom"/>
</dbReference>
<dbReference type="EMBL" id="SHKL01000001">
    <property type="protein sequence ID" value="RZT84394.1"/>
    <property type="molecule type" value="Genomic_DNA"/>
</dbReference>
<protein>
    <submittedName>
        <fullName evidence="2">Uncharacterized protein YbjT (DUF2867 family)</fullName>
    </submittedName>
</protein>
<organism evidence="2 3">
    <name type="scientific">Pseudonocardia sediminis</name>
    <dbReference type="NCBI Taxonomy" id="1397368"/>
    <lineage>
        <taxon>Bacteria</taxon>
        <taxon>Bacillati</taxon>
        <taxon>Actinomycetota</taxon>
        <taxon>Actinomycetes</taxon>
        <taxon>Pseudonocardiales</taxon>
        <taxon>Pseudonocardiaceae</taxon>
        <taxon>Pseudonocardia</taxon>
    </lineage>
</organism>
<dbReference type="AlphaFoldDB" id="A0A4Q7UTQ4"/>
<dbReference type="Proteomes" id="UP000291591">
    <property type="component" value="Unassembled WGS sequence"/>
</dbReference>
<gene>
    <name evidence="2" type="ORF">EV383_1235</name>
</gene>
<name>A0A4Q7UTQ4_PSEST</name>
<dbReference type="PANTHER" id="PTHR43162">
    <property type="match status" value="1"/>
</dbReference>
<evidence type="ECO:0000259" key="1">
    <source>
        <dbReference type="Pfam" id="PF13460"/>
    </source>
</evidence>
<dbReference type="InterPro" id="IPR051604">
    <property type="entry name" value="Ergot_Alk_Oxidoreductase"/>
</dbReference>
<dbReference type="Gene3D" id="3.40.50.720">
    <property type="entry name" value="NAD(P)-binding Rossmann-like Domain"/>
    <property type="match status" value="1"/>
</dbReference>
<dbReference type="InterPro" id="IPR036291">
    <property type="entry name" value="NAD(P)-bd_dom_sf"/>
</dbReference>